<comment type="caution">
    <text evidence="1">The sequence shown here is derived from an EMBL/GenBank/DDBJ whole genome shotgun (WGS) entry which is preliminary data.</text>
</comment>
<keyword evidence="2" id="KW-1185">Reference proteome</keyword>
<dbReference type="EMBL" id="BAABLW010000007">
    <property type="protein sequence ID" value="GAA4919213.1"/>
    <property type="molecule type" value="Genomic_DNA"/>
</dbReference>
<evidence type="ECO:0000313" key="1">
    <source>
        <dbReference type="EMBL" id="GAA4919213.1"/>
    </source>
</evidence>
<evidence type="ECO:0000313" key="2">
    <source>
        <dbReference type="Proteomes" id="UP001500368"/>
    </source>
</evidence>
<accession>A0ABP9FX14</accession>
<sequence length="66" mass="7436">MSRVRMGLIGAGGIATIAHLPTCQAPASYLRFDFQDATVEVEHHYGYDNSFWRWTPAPHLYGRQNG</sequence>
<dbReference type="Proteomes" id="UP001500368">
    <property type="component" value="Unassembled WGS sequence"/>
</dbReference>
<gene>
    <name evidence="1" type="ORF">GCM10025790_13840</name>
</gene>
<dbReference type="RefSeq" id="WP_345477337.1">
    <property type="nucleotide sequence ID" value="NZ_BAABLW010000007.1"/>
</dbReference>
<protein>
    <submittedName>
        <fullName evidence="1">Uncharacterized protein</fullName>
    </submittedName>
</protein>
<name>A0ABP9FX14_9MICC</name>
<proteinExistence type="predicted"/>
<reference evidence="2" key="1">
    <citation type="journal article" date="2019" name="Int. J. Syst. Evol. Microbiol.">
        <title>The Global Catalogue of Microorganisms (GCM) 10K type strain sequencing project: providing services to taxonomists for standard genome sequencing and annotation.</title>
        <authorList>
            <consortium name="The Broad Institute Genomics Platform"/>
            <consortium name="The Broad Institute Genome Sequencing Center for Infectious Disease"/>
            <person name="Wu L."/>
            <person name="Ma J."/>
        </authorList>
    </citation>
    <scope>NUCLEOTIDE SEQUENCE [LARGE SCALE GENOMIC DNA]</scope>
    <source>
        <strain evidence="2">JCM 19129</strain>
    </source>
</reference>
<organism evidence="1 2">
    <name type="scientific">Nesterenkonia rhizosphaerae</name>
    <dbReference type="NCBI Taxonomy" id="1348272"/>
    <lineage>
        <taxon>Bacteria</taxon>
        <taxon>Bacillati</taxon>
        <taxon>Actinomycetota</taxon>
        <taxon>Actinomycetes</taxon>
        <taxon>Micrococcales</taxon>
        <taxon>Micrococcaceae</taxon>
        <taxon>Nesterenkonia</taxon>
    </lineage>
</organism>